<evidence type="ECO:0000313" key="4">
    <source>
        <dbReference type="Proteomes" id="UP000760545"/>
    </source>
</evidence>
<reference evidence="3 4" key="1">
    <citation type="submission" date="2020-03" db="EMBL/GenBank/DDBJ databases">
        <title>Tamlana sp. nov, isolated from XXX.</title>
        <authorList>
            <person name="Cao W.R."/>
        </authorList>
    </citation>
    <scope>NUCLEOTIDE SEQUENCE [LARGE SCALE GENOMIC DNA]</scope>
    <source>
        <strain evidence="3 4">HST1-43</strain>
    </source>
</reference>
<sequence>MKRLILILIILVAFTELRAQISAGEYFFDNDPGIGNGIALTLSGNELDVDFNIPTTGLSSGVHNLYVRVLDQSGNWSLYDKNVFYVNPNNENSANIASAEYFFDTDPGVGNGTGLTVSGNVVDQDFSIATTGLSSGVHKLYVRLVNTDGTWSLYDKNVFYVSPDNENSANIASAEYFFDTDPGVGNGTALAVSGNIIDQNLSIPTTGLSNGIHKLYVRMVNTDDTWSLYDKNVFYVDQGHSNTALITAAEYFFDIDPGIGNATAIDLDDEETIDMDMAIDVPTDLPEGDHFLYMRVKNTNGQWSLYALGELQDPLSAVEEERVQFKFYPNPVKDVVHFKLQNQGILDLKVINLKGAVMFENQLENYKIDLSFLSPGVYLFYLKTENVQVSRKFVKH</sequence>
<dbReference type="NCBIfam" id="TIGR04183">
    <property type="entry name" value="Por_Secre_tail"/>
    <property type="match status" value="1"/>
</dbReference>
<name>A0ABX1D998_9FLAO</name>
<evidence type="ECO:0000256" key="1">
    <source>
        <dbReference type="ARBA" id="ARBA00022729"/>
    </source>
</evidence>
<keyword evidence="4" id="KW-1185">Reference proteome</keyword>
<dbReference type="RefSeq" id="WP_167916831.1">
    <property type="nucleotide sequence ID" value="NZ_JAAVJS010000004.1"/>
</dbReference>
<evidence type="ECO:0000259" key="2">
    <source>
        <dbReference type="Pfam" id="PF18962"/>
    </source>
</evidence>
<dbReference type="Proteomes" id="UP000760545">
    <property type="component" value="Unassembled WGS sequence"/>
</dbReference>
<keyword evidence="1" id="KW-0732">Signal</keyword>
<dbReference type="InterPro" id="IPR026444">
    <property type="entry name" value="Secre_tail"/>
</dbReference>
<dbReference type="Pfam" id="PF18962">
    <property type="entry name" value="Por_Secre_tail"/>
    <property type="match status" value="1"/>
</dbReference>
<accession>A0ABX1D998</accession>
<protein>
    <submittedName>
        <fullName evidence="3">T9SS type A sorting domain-containing protein</fullName>
    </submittedName>
</protein>
<evidence type="ECO:0000313" key="3">
    <source>
        <dbReference type="EMBL" id="NJX14577.1"/>
    </source>
</evidence>
<organism evidence="3 4">
    <name type="scientific">Tamlana crocina</name>
    <dbReference type="NCBI Taxonomy" id="393006"/>
    <lineage>
        <taxon>Bacteria</taxon>
        <taxon>Pseudomonadati</taxon>
        <taxon>Bacteroidota</taxon>
        <taxon>Flavobacteriia</taxon>
        <taxon>Flavobacteriales</taxon>
        <taxon>Flavobacteriaceae</taxon>
        <taxon>Tamlana</taxon>
    </lineage>
</organism>
<comment type="caution">
    <text evidence="3">The sequence shown here is derived from an EMBL/GenBank/DDBJ whole genome shotgun (WGS) entry which is preliminary data.</text>
</comment>
<dbReference type="EMBL" id="JAAVJS010000004">
    <property type="protein sequence ID" value="NJX14577.1"/>
    <property type="molecule type" value="Genomic_DNA"/>
</dbReference>
<gene>
    <name evidence="3" type="ORF">HC176_03640</name>
</gene>
<feature type="domain" description="Secretion system C-terminal sorting" evidence="2">
    <location>
        <begin position="328"/>
        <end position="394"/>
    </location>
</feature>
<proteinExistence type="predicted"/>